<dbReference type="InterPro" id="IPR029028">
    <property type="entry name" value="Alpha/beta_knot_MTases"/>
</dbReference>
<evidence type="ECO:0000256" key="3">
    <source>
        <dbReference type="ARBA" id="ARBA00022679"/>
    </source>
</evidence>
<reference evidence="6" key="1">
    <citation type="journal article" date="2021" name="PeerJ">
        <title>Extensive microbial diversity within the chicken gut microbiome revealed by metagenomics and culture.</title>
        <authorList>
            <person name="Gilroy R."/>
            <person name="Ravi A."/>
            <person name="Getino M."/>
            <person name="Pursley I."/>
            <person name="Horton D.L."/>
            <person name="Alikhan N.F."/>
            <person name="Baker D."/>
            <person name="Gharbi K."/>
            <person name="Hall N."/>
            <person name="Watson M."/>
            <person name="Adriaenssens E.M."/>
            <person name="Foster-Nyarko E."/>
            <person name="Jarju S."/>
            <person name="Secka A."/>
            <person name="Antonio M."/>
            <person name="Oren A."/>
            <person name="Chaudhuri R.R."/>
            <person name="La Ragione R."/>
            <person name="Hildebrand F."/>
            <person name="Pallen M.J."/>
        </authorList>
    </citation>
    <scope>NUCLEOTIDE SEQUENCE</scope>
    <source>
        <strain evidence="6">A5-1222</strain>
    </source>
</reference>
<dbReference type="NCBIfam" id="TIGR00186">
    <property type="entry name" value="rRNA_methyl_3"/>
    <property type="match status" value="1"/>
</dbReference>
<feature type="domain" description="RNA 2-O ribose methyltransferase substrate binding" evidence="5">
    <location>
        <begin position="3"/>
        <end position="68"/>
    </location>
</feature>
<protein>
    <submittedName>
        <fullName evidence="6">23S rRNA (Guanosine(2251)-2'-O)-methyltransferase RlmB</fullName>
    </submittedName>
</protein>
<dbReference type="CDD" id="cd18103">
    <property type="entry name" value="SpoU-like_RlmB"/>
    <property type="match status" value="1"/>
</dbReference>
<keyword evidence="2" id="KW-0489">Methyltransferase</keyword>
<feature type="domain" description="tRNA/rRNA methyltransferase SpoU type" evidence="4">
    <location>
        <begin position="86"/>
        <end position="226"/>
    </location>
</feature>
<dbReference type="SUPFAM" id="SSF75217">
    <property type="entry name" value="alpha/beta knot"/>
    <property type="match status" value="1"/>
</dbReference>
<dbReference type="PANTHER" id="PTHR46429">
    <property type="entry name" value="23S RRNA (GUANOSINE-2'-O-)-METHYLTRANSFERASE RLMB"/>
    <property type="match status" value="1"/>
</dbReference>
<dbReference type="InterPro" id="IPR013123">
    <property type="entry name" value="SpoU_subst-bd"/>
</dbReference>
<dbReference type="Gene3D" id="3.40.1280.10">
    <property type="match status" value="1"/>
</dbReference>
<comment type="caution">
    <text evidence="6">The sequence shown here is derived from an EMBL/GenBank/DDBJ whole genome shotgun (WGS) entry which is preliminary data.</text>
</comment>
<sequence>MINYGKKSLLDAINNNLKISNVYTTKKQYPFLDQIKNKNFKINIVSEKYFDNLNNIKHQFIAYEIEKRNLNYKELLSKLSNNNSSIVLIVDSLEDPRNFGSILRTCDAFNIDAVFYKKDNQASINEVVKSVSMGATNYLDVCEVVNLNNLINDLKKNDFWIYATTFKENSIPYYNEKFPNKVAIIVGNENKGISDLVSKNSDVNIYIPMDGHVQSLNVSVATGIILSHLKYIKNK</sequence>
<proteinExistence type="inferred from homology"/>
<evidence type="ECO:0000313" key="7">
    <source>
        <dbReference type="Proteomes" id="UP000824247"/>
    </source>
</evidence>
<dbReference type="InterPro" id="IPR029026">
    <property type="entry name" value="tRNA_m1G_MTases_N"/>
</dbReference>
<dbReference type="InterPro" id="IPR001537">
    <property type="entry name" value="SpoU_MeTrfase"/>
</dbReference>
<gene>
    <name evidence="6" type="primary">rlmB</name>
    <name evidence="6" type="ORF">H9897_02635</name>
</gene>
<evidence type="ECO:0000313" key="6">
    <source>
        <dbReference type="EMBL" id="MBU3831027.1"/>
    </source>
</evidence>
<dbReference type="GO" id="GO:0006396">
    <property type="term" value="P:RNA processing"/>
    <property type="evidence" value="ECO:0007669"/>
    <property type="project" value="InterPro"/>
</dbReference>
<evidence type="ECO:0000259" key="5">
    <source>
        <dbReference type="Pfam" id="PF08032"/>
    </source>
</evidence>
<comment type="similarity">
    <text evidence="1">Belongs to the class IV-like SAM-binding methyltransferase superfamily. RNA methyltransferase TrmH family.</text>
</comment>
<evidence type="ECO:0000256" key="2">
    <source>
        <dbReference type="ARBA" id="ARBA00022603"/>
    </source>
</evidence>
<dbReference type="GO" id="GO:0005829">
    <property type="term" value="C:cytosol"/>
    <property type="evidence" value="ECO:0007669"/>
    <property type="project" value="TreeGrafter"/>
</dbReference>
<dbReference type="AlphaFoldDB" id="A0A9E2KXS4"/>
<organism evidence="6 7">
    <name type="scientific">Candidatus Ureaplasma intestinipullorum</name>
    <dbReference type="NCBI Taxonomy" id="2838770"/>
    <lineage>
        <taxon>Bacteria</taxon>
        <taxon>Bacillati</taxon>
        <taxon>Mycoplasmatota</taxon>
        <taxon>Mycoplasmoidales</taxon>
        <taxon>Mycoplasmoidaceae</taxon>
        <taxon>Ureaplasma</taxon>
    </lineage>
</organism>
<dbReference type="Pfam" id="PF00588">
    <property type="entry name" value="SpoU_methylase"/>
    <property type="match status" value="1"/>
</dbReference>
<dbReference type="Pfam" id="PF08032">
    <property type="entry name" value="SpoU_sub_bind"/>
    <property type="match status" value="1"/>
</dbReference>
<dbReference type="GO" id="GO:0003723">
    <property type="term" value="F:RNA binding"/>
    <property type="evidence" value="ECO:0007669"/>
    <property type="project" value="InterPro"/>
</dbReference>
<keyword evidence="3" id="KW-0808">Transferase</keyword>
<evidence type="ECO:0000259" key="4">
    <source>
        <dbReference type="Pfam" id="PF00588"/>
    </source>
</evidence>
<accession>A0A9E2KXS4</accession>
<name>A0A9E2KXS4_9BACT</name>
<dbReference type="EMBL" id="JAHLFM010000041">
    <property type="protein sequence ID" value="MBU3831027.1"/>
    <property type="molecule type" value="Genomic_DNA"/>
</dbReference>
<reference evidence="6" key="2">
    <citation type="submission" date="2021-04" db="EMBL/GenBank/DDBJ databases">
        <authorList>
            <person name="Gilroy R."/>
        </authorList>
    </citation>
    <scope>NUCLEOTIDE SEQUENCE</scope>
    <source>
        <strain evidence="6">A5-1222</strain>
    </source>
</reference>
<dbReference type="InterPro" id="IPR004441">
    <property type="entry name" value="rRNA_MeTrfase_TrmH"/>
</dbReference>
<dbReference type="PANTHER" id="PTHR46429:SF1">
    <property type="entry name" value="23S RRNA (GUANOSINE-2'-O-)-METHYLTRANSFERASE RLMB"/>
    <property type="match status" value="1"/>
</dbReference>
<dbReference type="GO" id="GO:0008173">
    <property type="term" value="F:RNA methyltransferase activity"/>
    <property type="evidence" value="ECO:0007669"/>
    <property type="project" value="InterPro"/>
</dbReference>
<dbReference type="GO" id="GO:0032259">
    <property type="term" value="P:methylation"/>
    <property type="evidence" value="ECO:0007669"/>
    <property type="project" value="UniProtKB-KW"/>
</dbReference>
<dbReference type="Proteomes" id="UP000824247">
    <property type="component" value="Unassembled WGS sequence"/>
</dbReference>
<evidence type="ECO:0000256" key="1">
    <source>
        <dbReference type="ARBA" id="ARBA00007228"/>
    </source>
</evidence>